<gene>
    <name evidence="3" type="ORF">G3I71_23325</name>
</gene>
<reference evidence="3" key="1">
    <citation type="submission" date="2020-01" db="EMBL/GenBank/DDBJ databases">
        <title>Insect and environment-associated Actinomycetes.</title>
        <authorList>
            <person name="Currrie C."/>
            <person name="Chevrette M."/>
            <person name="Carlson C."/>
            <person name="Stubbendieck R."/>
            <person name="Wendt-Pienkowski E."/>
        </authorList>
    </citation>
    <scope>NUCLEOTIDE SEQUENCE</scope>
    <source>
        <strain evidence="3">SID12501</strain>
    </source>
</reference>
<dbReference type="EMBL" id="JAAGLU010000019">
    <property type="protein sequence ID" value="NEC88673.1"/>
    <property type="molecule type" value="Genomic_DNA"/>
</dbReference>
<accession>A0A6B3BWD5</accession>
<name>A0A6B3BWD5_9ACTN</name>
<comment type="caution">
    <text evidence="3">The sequence shown here is derived from an EMBL/GenBank/DDBJ whole genome shotgun (WGS) entry which is preliminary data.</text>
</comment>
<feature type="region of interest" description="Disordered" evidence="2">
    <location>
        <begin position="128"/>
        <end position="167"/>
    </location>
</feature>
<dbReference type="AlphaFoldDB" id="A0A6B3BWD5"/>
<feature type="compositionally biased region" description="Pro residues" evidence="2">
    <location>
        <begin position="1"/>
        <end position="19"/>
    </location>
</feature>
<proteinExistence type="predicted"/>
<dbReference type="InterPro" id="IPR024078">
    <property type="entry name" value="LmbE-like_dom_sf"/>
</dbReference>
<evidence type="ECO:0000313" key="3">
    <source>
        <dbReference type="EMBL" id="NEC88673.1"/>
    </source>
</evidence>
<sequence>MPATPSPRSPAAVPVPPSPGIRTALVTCTDGGCDDGPGRAKPGDPGHDPAAVAAMRRGELEASCDVLGVGHLELLGYADSGMMGRPADTALGSFWSAPVDEAAARPAERMPRHQPDVVVTYDENGFYGRPDHILRRPTLSSGRRPSLARGRPLHRGGTHRDSRQADA</sequence>
<dbReference type="GO" id="GO:0016137">
    <property type="term" value="P:glycoside metabolic process"/>
    <property type="evidence" value="ECO:0007669"/>
    <property type="project" value="UniProtKB-ARBA"/>
</dbReference>
<feature type="compositionally biased region" description="Basic and acidic residues" evidence="2">
    <location>
        <begin position="158"/>
        <end position="167"/>
    </location>
</feature>
<evidence type="ECO:0000256" key="2">
    <source>
        <dbReference type="SAM" id="MobiDB-lite"/>
    </source>
</evidence>
<keyword evidence="1" id="KW-0862">Zinc</keyword>
<organism evidence="3">
    <name type="scientific">Streptomyces sp. SID12501</name>
    <dbReference type="NCBI Taxonomy" id="2706042"/>
    <lineage>
        <taxon>Bacteria</taxon>
        <taxon>Bacillati</taxon>
        <taxon>Actinomycetota</taxon>
        <taxon>Actinomycetes</taxon>
        <taxon>Kitasatosporales</taxon>
        <taxon>Streptomycetaceae</taxon>
        <taxon>Streptomyces</taxon>
    </lineage>
</organism>
<protein>
    <submittedName>
        <fullName evidence="3">Uncharacterized protein</fullName>
    </submittedName>
</protein>
<dbReference type="Gene3D" id="3.40.50.10320">
    <property type="entry name" value="LmbE-like"/>
    <property type="match status" value="1"/>
</dbReference>
<dbReference type="Pfam" id="PF02585">
    <property type="entry name" value="PIG-L"/>
    <property type="match status" value="1"/>
</dbReference>
<feature type="region of interest" description="Disordered" evidence="2">
    <location>
        <begin position="1"/>
        <end position="20"/>
    </location>
</feature>
<evidence type="ECO:0000256" key="1">
    <source>
        <dbReference type="ARBA" id="ARBA00022833"/>
    </source>
</evidence>
<dbReference type="InterPro" id="IPR003737">
    <property type="entry name" value="GlcNAc_PI_deacetylase-related"/>
</dbReference>
<dbReference type="SUPFAM" id="SSF102588">
    <property type="entry name" value="LmbE-like"/>
    <property type="match status" value="1"/>
</dbReference>